<evidence type="ECO:0000256" key="1">
    <source>
        <dbReference type="ARBA" id="ARBA00007637"/>
    </source>
</evidence>
<dbReference type="EMBL" id="JBAMMX010000006">
    <property type="protein sequence ID" value="KAK6938868.1"/>
    <property type="molecule type" value="Genomic_DNA"/>
</dbReference>
<dbReference type="InterPro" id="IPR036291">
    <property type="entry name" value="NAD(P)-bd_dom_sf"/>
</dbReference>
<dbReference type="Proteomes" id="UP001370490">
    <property type="component" value="Unassembled WGS sequence"/>
</dbReference>
<evidence type="ECO:0008006" key="6">
    <source>
        <dbReference type="Google" id="ProtNLM"/>
    </source>
</evidence>
<organism evidence="4 5">
    <name type="scientific">Dillenia turbinata</name>
    <dbReference type="NCBI Taxonomy" id="194707"/>
    <lineage>
        <taxon>Eukaryota</taxon>
        <taxon>Viridiplantae</taxon>
        <taxon>Streptophyta</taxon>
        <taxon>Embryophyta</taxon>
        <taxon>Tracheophyta</taxon>
        <taxon>Spermatophyta</taxon>
        <taxon>Magnoliopsida</taxon>
        <taxon>eudicotyledons</taxon>
        <taxon>Gunneridae</taxon>
        <taxon>Pentapetalae</taxon>
        <taxon>Dilleniales</taxon>
        <taxon>Dilleniaceae</taxon>
        <taxon>Dillenia</taxon>
    </lineage>
</organism>
<dbReference type="PANTHER" id="PTHR43574">
    <property type="entry name" value="EPIMERASE-RELATED"/>
    <property type="match status" value="1"/>
</dbReference>
<keyword evidence="2" id="KW-0520">NAD</keyword>
<keyword evidence="3" id="KW-0413">Isomerase</keyword>
<comment type="caution">
    <text evidence="4">The sequence shown here is derived from an EMBL/GenBank/DDBJ whole genome shotgun (WGS) entry which is preliminary data.</text>
</comment>
<reference evidence="4 5" key="1">
    <citation type="submission" date="2023-12" db="EMBL/GenBank/DDBJ databases">
        <title>A high-quality genome assembly for Dillenia turbinata (Dilleniales).</title>
        <authorList>
            <person name="Chanderbali A."/>
        </authorList>
    </citation>
    <scope>NUCLEOTIDE SEQUENCE [LARGE SCALE GENOMIC DNA]</scope>
    <source>
        <strain evidence="4">LSX21</strain>
        <tissue evidence="4">Leaf</tissue>
    </source>
</reference>
<keyword evidence="5" id="KW-1185">Reference proteome</keyword>
<evidence type="ECO:0000256" key="2">
    <source>
        <dbReference type="ARBA" id="ARBA00023027"/>
    </source>
</evidence>
<dbReference type="SUPFAM" id="SSF51735">
    <property type="entry name" value="NAD(P)-binding Rossmann-fold domains"/>
    <property type="match status" value="1"/>
</dbReference>
<dbReference type="Gene3D" id="3.40.50.720">
    <property type="entry name" value="NAD(P)-binding Rossmann-like Domain"/>
    <property type="match status" value="1"/>
</dbReference>
<proteinExistence type="inferred from homology"/>
<accession>A0AAN8ZLS3</accession>
<name>A0AAN8ZLS3_9MAGN</name>
<dbReference type="GO" id="GO:0016853">
    <property type="term" value="F:isomerase activity"/>
    <property type="evidence" value="ECO:0007669"/>
    <property type="project" value="UniProtKB-KW"/>
</dbReference>
<comment type="similarity">
    <text evidence="1">Belongs to the NAD(P)-dependent epimerase/dehydratase family.</text>
</comment>
<protein>
    <recommendedName>
        <fullName evidence="6">NAD-dependent epimerase/dehydratase domain-containing protein</fullName>
    </recommendedName>
</protein>
<sequence length="225" mass="25388">MNSDSPNMGYVGQTVSGTCTSIVKKKLEEIGFNVYHFNANEPGLEVLDSLKYLTHLVVSIPSVLLRHQDFLRSALVDGNLRWLCYFSSTSVYGNCVGAWIVENHPVNPTRKVAKARFAAEQGWSQFGHHLGLHVHTFRLGGIYGPGRRMRTRRSYTSRIHVADVCQAFKACISKPFLGNIYNIVNDNPVPTAEVFAFARDLMEKKWPGHIKQFKFADQIDQDTNN</sequence>
<evidence type="ECO:0000313" key="5">
    <source>
        <dbReference type="Proteomes" id="UP001370490"/>
    </source>
</evidence>
<evidence type="ECO:0000313" key="4">
    <source>
        <dbReference type="EMBL" id="KAK6938868.1"/>
    </source>
</evidence>
<gene>
    <name evidence="4" type="ORF">RJ641_032376</name>
</gene>
<dbReference type="AlphaFoldDB" id="A0AAN8ZLS3"/>
<evidence type="ECO:0000256" key="3">
    <source>
        <dbReference type="ARBA" id="ARBA00023235"/>
    </source>
</evidence>